<comment type="cofactor">
    <cofactor evidence="10">
        <name>[4Fe-4S] cluster</name>
        <dbReference type="ChEBI" id="CHEBI:49883"/>
    </cofactor>
    <text evidence="10">Binds 1 [4Fe-4S] cluster.</text>
</comment>
<keyword evidence="3 10" id="KW-0004">4Fe-4S</keyword>
<keyword evidence="8 10" id="KW-0411">Iron-sulfur</keyword>
<keyword evidence="6 10" id="KW-0479">Metal-binding</keyword>
<dbReference type="Pfam" id="PF26466">
    <property type="entry name" value="DNA_primase_lrg_N"/>
    <property type="match status" value="1"/>
</dbReference>
<organism evidence="14 15">
    <name type="scientific">Obba rivulosa</name>
    <dbReference type="NCBI Taxonomy" id="1052685"/>
    <lineage>
        <taxon>Eukaryota</taxon>
        <taxon>Fungi</taxon>
        <taxon>Dikarya</taxon>
        <taxon>Basidiomycota</taxon>
        <taxon>Agaricomycotina</taxon>
        <taxon>Agaricomycetes</taxon>
        <taxon>Polyporales</taxon>
        <taxon>Gelatoporiaceae</taxon>
        <taxon>Obba</taxon>
    </lineage>
</organism>
<feature type="domain" description="DNA primase large subunit C-terminal" evidence="13">
    <location>
        <begin position="288"/>
        <end position="471"/>
    </location>
</feature>
<evidence type="ECO:0000256" key="6">
    <source>
        <dbReference type="ARBA" id="ARBA00022723"/>
    </source>
</evidence>
<evidence type="ECO:0000256" key="7">
    <source>
        <dbReference type="ARBA" id="ARBA00023004"/>
    </source>
</evidence>
<reference evidence="14 15" key="1">
    <citation type="submission" date="2016-07" db="EMBL/GenBank/DDBJ databases">
        <title>Draft genome of the white-rot fungus Obba rivulosa 3A-2.</title>
        <authorList>
            <consortium name="DOE Joint Genome Institute"/>
            <person name="Miettinen O."/>
            <person name="Riley R."/>
            <person name="Acob R."/>
            <person name="Barry K."/>
            <person name="Cullen D."/>
            <person name="De Vries R."/>
            <person name="Hainaut M."/>
            <person name="Hatakka A."/>
            <person name="Henrissat B."/>
            <person name="Hilden K."/>
            <person name="Kuo R."/>
            <person name="Labutti K."/>
            <person name="Lipzen A."/>
            <person name="Makela M.R."/>
            <person name="Sandor L."/>
            <person name="Spatafora J.W."/>
            <person name="Grigoriev I.V."/>
            <person name="Hibbett D.S."/>
        </authorList>
    </citation>
    <scope>NUCLEOTIDE SEQUENCE [LARGE SCALE GENOMIC DNA]</scope>
    <source>
        <strain evidence="14 15">3A-2</strain>
    </source>
</reference>
<keyword evidence="7 10" id="KW-0408">Iron</keyword>
<evidence type="ECO:0000256" key="10">
    <source>
        <dbReference type="PIRNR" id="PIRNR009449"/>
    </source>
</evidence>
<evidence type="ECO:0000256" key="5">
    <source>
        <dbReference type="ARBA" id="ARBA00022705"/>
    </source>
</evidence>
<dbReference type="GO" id="GO:0051539">
    <property type="term" value="F:4 iron, 4 sulfur cluster binding"/>
    <property type="evidence" value="ECO:0007669"/>
    <property type="project" value="UniProtKB-UniRule"/>
</dbReference>
<feature type="binding site" evidence="11">
    <location>
        <position position="297"/>
    </location>
    <ligand>
        <name>[4Fe-4S] cluster</name>
        <dbReference type="ChEBI" id="CHEBI:49883"/>
    </ligand>
</feature>
<evidence type="ECO:0000256" key="2">
    <source>
        <dbReference type="ARBA" id="ARBA00019038"/>
    </source>
</evidence>
<evidence type="ECO:0000259" key="13">
    <source>
        <dbReference type="Pfam" id="PF04104"/>
    </source>
</evidence>
<dbReference type="GO" id="GO:0005658">
    <property type="term" value="C:alpha DNA polymerase:primase complex"/>
    <property type="evidence" value="ECO:0007669"/>
    <property type="project" value="UniProtKB-ARBA"/>
</dbReference>
<dbReference type="InterPro" id="IPR007238">
    <property type="entry name" value="DNA_primase_lsu_euk/arc"/>
</dbReference>
<evidence type="ECO:0000256" key="11">
    <source>
        <dbReference type="PIRSR" id="PIRSR009449-1"/>
    </source>
</evidence>
<comment type="function">
    <text evidence="10">DNA primase is the polymerase that synthesizes small RNA primers for the Okazaki fragments made during discontinuous DNA replication.</text>
</comment>
<feature type="binding site" evidence="11">
    <location>
        <position position="396"/>
    </location>
    <ligand>
        <name>[4Fe-4S] cluster</name>
        <dbReference type="ChEBI" id="CHEBI:49883"/>
    </ligand>
</feature>
<keyword evidence="15" id="KW-1185">Reference proteome</keyword>
<proteinExistence type="inferred from homology"/>
<dbReference type="Gene3D" id="1.20.930.80">
    <property type="match status" value="1"/>
</dbReference>
<protein>
    <recommendedName>
        <fullName evidence="2 10">DNA primase large subunit</fullName>
    </recommendedName>
</protein>
<evidence type="ECO:0000256" key="1">
    <source>
        <dbReference type="ARBA" id="ARBA00010564"/>
    </source>
</evidence>
<dbReference type="Proteomes" id="UP000250043">
    <property type="component" value="Unassembled WGS sequence"/>
</dbReference>
<dbReference type="EMBL" id="KV722339">
    <property type="protein sequence ID" value="OCH95002.1"/>
    <property type="molecule type" value="Genomic_DNA"/>
</dbReference>
<dbReference type="Pfam" id="PF04104">
    <property type="entry name" value="DNA_primase_lrg"/>
    <property type="match status" value="1"/>
</dbReference>
<evidence type="ECO:0000256" key="4">
    <source>
        <dbReference type="ARBA" id="ARBA00022515"/>
    </source>
</evidence>
<keyword evidence="9 10" id="KW-0238">DNA-binding</keyword>
<dbReference type="InterPro" id="IPR016558">
    <property type="entry name" value="DNA_primase_lsu_euk"/>
</dbReference>
<dbReference type="AlphaFoldDB" id="A0A8E2J7A1"/>
<evidence type="ECO:0000313" key="14">
    <source>
        <dbReference type="EMBL" id="OCH95002.1"/>
    </source>
</evidence>
<feature type="compositionally biased region" description="Basic and acidic residues" evidence="12">
    <location>
        <begin position="474"/>
        <end position="490"/>
    </location>
</feature>
<feature type="binding site" evidence="11">
    <location>
        <position position="379"/>
    </location>
    <ligand>
        <name>[4Fe-4S] cluster</name>
        <dbReference type="ChEBI" id="CHEBI:49883"/>
    </ligand>
</feature>
<feature type="region of interest" description="Disordered" evidence="12">
    <location>
        <begin position="453"/>
        <end position="497"/>
    </location>
</feature>
<dbReference type="PIRSF" id="PIRSF009449">
    <property type="entry name" value="DNA_primase_large_subunit"/>
    <property type="match status" value="1"/>
</dbReference>
<comment type="similarity">
    <text evidence="1 10">Belongs to the eukaryotic-type primase large subunit family.</text>
</comment>
<evidence type="ECO:0000256" key="9">
    <source>
        <dbReference type="ARBA" id="ARBA00023125"/>
    </source>
</evidence>
<evidence type="ECO:0000313" key="15">
    <source>
        <dbReference type="Proteomes" id="UP000250043"/>
    </source>
</evidence>
<gene>
    <name evidence="14" type="ORF">OBBRIDRAFT_768572</name>
</gene>
<dbReference type="GO" id="GO:0006270">
    <property type="term" value="P:DNA replication initiation"/>
    <property type="evidence" value="ECO:0007669"/>
    <property type="project" value="UniProtKB-ARBA"/>
</dbReference>
<evidence type="ECO:0000256" key="3">
    <source>
        <dbReference type="ARBA" id="ARBA00022485"/>
    </source>
</evidence>
<dbReference type="GO" id="GO:0006269">
    <property type="term" value="P:DNA replication, synthesis of primer"/>
    <property type="evidence" value="ECO:0007669"/>
    <property type="project" value="UniProtKB-KW"/>
</dbReference>
<keyword evidence="5 10" id="KW-0235">DNA replication</keyword>
<dbReference type="GO" id="GO:0003677">
    <property type="term" value="F:DNA binding"/>
    <property type="evidence" value="ECO:0007669"/>
    <property type="project" value="UniProtKB-UniRule"/>
</dbReference>
<evidence type="ECO:0000256" key="8">
    <source>
        <dbReference type="ARBA" id="ARBA00023014"/>
    </source>
</evidence>
<keyword evidence="4 10" id="KW-0639">Primosome</keyword>
<sequence length="497" mass="56937">MFSARERFLDTNENTGQVQTHSNLKYRFRLNFYDTPPIEDITIEEFETCALDRLRVLAEIESSFARNRPYDELKTITLAQCQKYLPLHSSSAITVDTDAERRKDHIGHFVLRLAFCRSEELRRRFVKAETALFRIRYESDDREERGKFLGSRDFDWIKVSDGERKVYKEQLAAAAPTAKEVNVDNENYYKVKWTRVPDLVEKRRVFLKGGYAYVPSREQSSIVFQEFQTSLTKALEMTAKALPRLDEDTRIVPILNNLSQGFLAGVSSEWSTASSTEGDGITADMVEDLARRHFPACMRNLQETMRRDRHLKHFGRWQYGLFLKASRWVLGLPIEEAIAFWRKSFSNIQEDKFNKEYRYNIRHLYGLEGKRANYPAKSCTQILTTDQPGSSDSHGCPYRHFSADNLQTALLSMYSSQGLTAADLPEIMNTVKAGHYHVACTRVFEITHASRGVKKGEGVGDGESVTHPNQYAARSRELERGKAEAAKAEADGDVVMG</sequence>
<dbReference type="InterPro" id="IPR058560">
    <property type="entry name" value="DNA_primase_C"/>
</dbReference>
<feature type="binding site" evidence="11">
    <location>
        <position position="440"/>
    </location>
    <ligand>
        <name>[4Fe-4S] cluster</name>
        <dbReference type="ChEBI" id="CHEBI:49883"/>
    </ligand>
</feature>
<dbReference type="CDD" id="cd07322">
    <property type="entry name" value="PriL_PriS_Eukaryotic"/>
    <property type="match status" value="1"/>
</dbReference>
<dbReference type="FunFam" id="1.20.930.80:FF:000001">
    <property type="entry name" value="DNA primase large subunit"/>
    <property type="match status" value="1"/>
</dbReference>
<dbReference type="GO" id="GO:0046872">
    <property type="term" value="F:metal ion binding"/>
    <property type="evidence" value="ECO:0007669"/>
    <property type="project" value="UniProtKB-UniRule"/>
</dbReference>
<dbReference type="PANTHER" id="PTHR10537:SF3">
    <property type="entry name" value="DNA PRIMASE LARGE SUBUNIT"/>
    <property type="match status" value="1"/>
</dbReference>
<evidence type="ECO:0000256" key="12">
    <source>
        <dbReference type="SAM" id="MobiDB-lite"/>
    </source>
</evidence>
<name>A0A8E2J7A1_9APHY</name>
<dbReference type="OrthoDB" id="421393at2759"/>
<dbReference type="PANTHER" id="PTHR10537">
    <property type="entry name" value="DNA PRIMASE LARGE SUBUNIT"/>
    <property type="match status" value="1"/>
</dbReference>
<accession>A0A8E2J7A1</accession>